<evidence type="ECO:0000256" key="6">
    <source>
        <dbReference type="ARBA" id="ARBA00023152"/>
    </source>
</evidence>
<keyword evidence="8 9" id="KW-0413">Isomerase</keyword>
<dbReference type="InterPro" id="IPR011258">
    <property type="entry name" value="BPG-indep_PGM_N"/>
</dbReference>
<dbReference type="Pfam" id="PF06415">
    <property type="entry name" value="iPGM_N"/>
    <property type="match status" value="1"/>
</dbReference>
<dbReference type="EMBL" id="PFAN01000045">
    <property type="protein sequence ID" value="PIR95057.1"/>
    <property type="molecule type" value="Genomic_DNA"/>
</dbReference>
<dbReference type="PANTHER" id="PTHR31637">
    <property type="entry name" value="2,3-BISPHOSPHOGLYCERATE-INDEPENDENT PHOSPHOGLYCERATE MUTASE"/>
    <property type="match status" value="1"/>
</dbReference>
<dbReference type="GO" id="GO:0004619">
    <property type="term" value="F:phosphoglycerate mutase activity"/>
    <property type="evidence" value="ECO:0007669"/>
    <property type="project" value="UniProtKB-UniRule"/>
</dbReference>
<dbReference type="InterPro" id="IPR017850">
    <property type="entry name" value="Alkaline_phosphatase_core_sf"/>
</dbReference>
<evidence type="ECO:0000256" key="11">
    <source>
        <dbReference type="PIRSR" id="PIRSR001492-1"/>
    </source>
</evidence>
<gene>
    <name evidence="9" type="primary">gpmI</name>
    <name evidence="16" type="ORF">COT95_00765</name>
</gene>
<evidence type="ECO:0000256" key="9">
    <source>
        <dbReference type="HAMAP-Rule" id="MF_01038"/>
    </source>
</evidence>
<comment type="cofactor">
    <cofactor evidence="9">
        <name>Mn(2+)</name>
        <dbReference type="ChEBI" id="CHEBI:29035"/>
    </cofactor>
    <text evidence="9">Binds 2 manganese ions per subunit.</text>
</comment>
<dbReference type="PIRSF" id="PIRSF001492">
    <property type="entry name" value="IPGAM"/>
    <property type="match status" value="1"/>
</dbReference>
<dbReference type="AlphaFoldDB" id="A0A2H0V7H6"/>
<reference evidence="17" key="1">
    <citation type="submission" date="2017-09" db="EMBL/GenBank/DDBJ databases">
        <title>Depth-based differentiation of microbial function through sediment-hosted aquifers and enrichment of novel symbionts in the deep terrestrial subsurface.</title>
        <authorList>
            <person name="Probst A.J."/>
            <person name="Ladd B."/>
            <person name="Jarett J.K."/>
            <person name="Geller-Mcgrath D.E."/>
            <person name="Sieber C.M.K."/>
            <person name="Emerson J.B."/>
            <person name="Anantharaman K."/>
            <person name="Thomas B.C."/>
            <person name="Malmstrom R."/>
            <person name="Stieglmeier M."/>
            <person name="Klingl A."/>
            <person name="Woyke T."/>
            <person name="Ryan C.M."/>
            <person name="Banfield J.F."/>
        </authorList>
    </citation>
    <scope>NUCLEOTIDE SEQUENCE [LARGE SCALE GENOMIC DNA]</scope>
</reference>
<evidence type="ECO:0000256" key="12">
    <source>
        <dbReference type="PIRSR" id="PIRSR001492-2"/>
    </source>
</evidence>
<feature type="binding site" evidence="9 12">
    <location>
        <begin position="272"/>
        <end position="275"/>
    </location>
    <ligand>
        <name>substrate</name>
    </ligand>
</feature>
<evidence type="ECO:0000259" key="14">
    <source>
        <dbReference type="Pfam" id="PF01676"/>
    </source>
</evidence>
<feature type="binding site" evidence="9 13">
    <location>
        <position position="421"/>
    </location>
    <ligand>
        <name>Mn(2+)</name>
        <dbReference type="ChEBI" id="CHEBI:29035"/>
        <label>1</label>
    </ligand>
</feature>
<dbReference type="SUPFAM" id="SSF53649">
    <property type="entry name" value="Alkaline phosphatase-like"/>
    <property type="match status" value="1"/>
</dbReference>
<evidence type="ECO:0000256" key="1">
    <source>
        <dbReference type="ARBA" id="ARBA00000370"/>
    </source>
</evidence>
<evidence type="ECO:0000256" key="10">
    <source>
        <dbReference type="NCBIfam" id="TIGR01307"/>
    </source>
</evidence>
<comment type="caution">
    <text evidence="16">The sequence shown here is derived from an EMBL/GenBank/DDBJ whole genome shotgun (WGS) entry which is preliminary data.</text>
</comment>
<evidence type="ECO:0000256" key="7">
    <source>
        <dbReference type="ARBA" id="ARBA00023211"/>
    </source>
</evidence>
<keyword evidence="7 9" id="KW-0464">Manganese</keyword>
<proteinExistence type="inferred from homology"/>
<feature type="binding site" evidence="9 12">
    <location>
        <position position="350"/>
    </location>
    <ligand>
        <name>substrate</name>
    </ligand>
</feature>
<dbReference type="GO" id="GO:0005737">
    <property type="term" value="C:cytoplasm"/>
    <property type="evidence" value="ECO:0007669"/>
    <property type="project" value="InterPro"/>
</dbReference>
<dbReference type="Gene3D" id="3.40.1450.10">
    <property type="entry name" value="BPG-independent phosphoglycerate mutase, domain B"/>
    <property type="match status" value="1"/>
</dbReference>
<dbReference type="GO" id="GO:0006007">
    <property type="term" value="P:glucose catabolic process"/>
    <property type="evidence" value="ECO:0007669"/>
    <property type="project" value="InterPro"/>
</dbReference>
<evidence type="ECO:0000256" key="8">
    <source>
        <dbReference type="ARBA" id="ARBA00023235"/>
    </source>
</evidence>
<feature type="binding site" evidence="9 13">
    <location>
        <position position="458"/>
    </location>
    <ligand>
        <name>Mn(2+)</name>
        <dbReference type="ChEBI" id="CHEBI:29035"/>
        <label>2</label>
    </ligand>
</feature>
<comment type="subunit">
    <text evidence="9">Monomer.</text>
</comment>
<dbReference type="Pfam" id="PF01676">
    <property type="entry name" value="Metalloenzyme"/>
    <property type="match status" value="1"/>
</dbReference>
<keyword evidence="5 9" id="KW-0479">Metal-binding</keyword>
<feature type="binding site" evidence="9 13">
    <location>
        <position position="477"/>
    </location>
    <ligand>
        <name>Mn(2+)</name>
        <dbReference type="ChEBI" id="CHEBI:29035"/>
        <label>1</label>
    </ligand>
</feature>
<dbReference type="InterPro" id="IPR036646">
    <property type="entry name" value="PGAM_B_sf"/>
</dbReference>
<dbReference type="CDD" id="cd16010">
    <property type="entry name" value="iPGM"/>
    <property type="match status" value="1"/>
</dbReference>
<dbReference type="EC" id="5.4.2.12" evidence="9 10"/>
<comment type="function">
    <text evidence="2 9">Catalyzes the interconversion of 2-phosphoglycerate and 3-phosphoglycerate.</text>
</comment>
<accession>A0A2H0V7H6</accession>
<dbReference type="UniPathway" id="UPA00109">
    <property type="reaction ID" value="UER00186"/>
</dbReference>
<feature type="binding site" evidence="9 13">
    <location>
        <position position="23"/>
    </location>
    <ligand>
        <name>Mn(2+)</name>
        <dbReference type="ChEBI" id="CHEBI:29035"/>
        <label>2</label>
    </ligand>
</feature>
<dbReference type="PANTHER" id="PTHR31637:SF0">
    <property type="entry name" value="2,3-BISPHOSPHOGLYCERATE-INDEPENDENT PHOSPHOGLYCERATE MUTASE"/>
    <property type="match status" value="1"/>
</dbReference>
<feature type="domain" description="Metalloenzyme" evidence="14">
    <location>
        <begin position="16"/>
        <end position="518"/>
    </location>
</feature>
<dbReference type="GO" id="GO:0030145">
    <property type="term" value="F:manganese ion binding"/>
    <property type="evidence" value="ECO:0007669"/>
    <property type="project" value="UniProtKB-UniRule"/>
</dbReference>
<comment type="pathway">
    <text evidence="3 9">Carbohydrate degradation; glycolysis; pyruvate from D-glyceraldehyde 3-phosphate: step 3/5.</text>
</comment>
<feature type="binding site" evidence="9 13">
    <location>
        <position position="459"/>
    </location>
    <ligand>
        <name>Mn(2+)</name>
        <dbReference type="ChEBI" id="CHEBI:29035"/>
        <label>2</label>
    </ligand>
</feature>
<name>A0A2H0V7H6_9BACT</name>
<evidence type="ECO:0000256" key="3">
    <source>
        <dbReference type="ARBA" id="ARBA00004798"/>
    </source>
</evidence>
<feature type="binding site" evidence="9 13">
    <location>
        <position position="417"/>
    </location>
    <ligand>
        <name>Mn(2+)</name>
        <dbReference type="ChEBI" id="CHEBI:29035"/>
        <label>1</label>
    </ligand>
</feature>
<evidence type="ECO:0000259" key="15">
    <source>
        <dbReference type="Pfam" id="PF06415"/>
    </source>
</evidence>
<feature type="binding site" evidence="9 12">
    <location>
        <position position="201"/>
    </location>
    <ligand>
        <name>substrate</name>
    </ligand>
</feature>
<keyword evidence="6 9" id="KW-0324">Glycolysis</keyword>
<dbReference type="GO" id="GO:0006096">
    <property type="term" value="P:glycolytic process"/>
    <property type="evidence" value="ECO:0007669"/>
    <property type="project" value="UniProtKB-UniRule"/>
</dbReference>
<feature type="binding site" evidence="9 12">
    <location>
        <begin position="165"/>
        <end position="166"/>
    </location>
    <ligand>
        <name>substrate</name>
    </ligand>
</feature>
<dbReference type="InterPro" id="IPR006124">
    <property type="entry name" value="Metalloenzyme"/>
</dbReference>
<feature type="binding site" evidence="9 12">
    <location>
        <position position="135"/>
    </location>
    <ligand>
        <name>substrate</name>
    </ligand>
</feature>
<evidence type="ECO:0000313" key="16">
    <source>
        <dbReference type="EMBL" id="PIR95057.1"/>
    </source>
</evidence>
<evidence type="ECO:0000256" key="2">
    <source>
        <dbReference type="ARBA" id="ARBA00002315"/>
    </source>
</evidence>
<feature type="binding site" evidence="9 13">
    <location>
        <position position="73"/>
    </location>
    <ligand>
        <name>Mn(2+)</name>
        <dbReference type="ChEBI" id="CHEBI:29035"/>
        <label>2</label>
    </ligand>
</feature>
<feature type="active site" description="Phosphoserine intermediate" evidence="9 11">
    <location>
        <position position="73"/>
    </location>
</feature>
<evidence type="ECO:0000256" key="5">
    <source>
        <dbReference type="ARBA" id="ARBA00022723"/>
    </source>
</evidence>
<feature type="domain" description="BPG-independent PGAM N-terminal" evidence="15">
    <location>
        <begin position="93"/>
        <end position="313"/>
    </location>
</feature>
<dbReference type="Gene3D" id="3.40.720.10">
    <property type="entry name" value="Alkaline Phosphatase, subunit A"/>
    <property type="match status" value="1"/>
</dbReference>
<dbReference type="NCBIfam" id="TIGR01307">
    <property type="entry name" value="pgm_bpd_ind"/>
    <property type="match status" value="1"/>
</dbReference>
<sequence>MTVTKNKEKKQKKIKSLLLLVLDGWGIAPNRKGNALSMAKLPTINGIMKKYPTTQLCAHGKCVGLPEGQEGNSEAGHMNIGAGRIVEQDAVKITNAISNGTFFKNPAFLHAIKHVKENKSNLHIMGLLSNGMSAHSDPGHLEALIGLAKKQGLKNIYLHLFTDGRDSPQHAALQLIKKLEPKFDDVAKVSTIMGRFYGMDRKKNWQITQQAYDVLTCDDCVYHEAHSVVDAITESYNRNNTDEFMEPYVIFKNGKRYPTIADNDSVIFFNLRSDRARQITKAFTQKDFEKLNQGAFKRKNIIKNLAFVIMTDFGPDLDDVLSAYPSIDVKNTLAMQLKDLRQYYIAETEKYAHVTYFFNGGYARPVGGEKRIIFDSPDVRSYDQTPEMSSKKITQAILKLIKNKKADFIMANYACPDMIAHTGNLAAAVKAAEAVDKYIKMIITQTCRRDMNVIITSDHGNIEIMINPQTGEVDTEHSVTPVPLILIGRDFKGKKHILRDKGVLGDIAPTILDIYGLPKPKEMTGKSLLIKK</sequence>
<dbReference type="SUPFAM" id="SSF64158">
    <property type="entry name" value="2,3-Bisphosphoglycerate-independent phosphoglycerate mutase, substrate-binding domain"/>
    <property type="match status" value="1"/>
</dbReference>
<dbReference type="HAMAP" id="MF_01038">
    <property type="entry name" value="GpmI"/>
    <property type="match status" value="1"/>
</dbReference>
<protein>
    <recommendedName>
        <fullName evidence="9 10">2,3-bisphosphoglycerate-independent phosphoglycerate mutase</fullName>
        <shortName evidence="9">BPG-independent PGAM</shortName>
        <shortName evidence="9">Phosphoglyceromutase</shortName>
        <shortName evidence="9">iPGM</shortName>
        <ecNumber evidence="9 10">5.4.2.12</ecNumber>
    </recommendedName>
</protein>
<evidence type="ECO:0000256" key="4">
    <source>
        <dbReference type="ARBA" id="ARBA00008819"/>
    </source>
</evidence>
<dbReference type="Proteomes" id="UP000228614">
    <property type="component" value="Unassembled WGS sequence"/>
</dbReference>
<evidence type="ECO:0000313" key="17">
    <source>
        <dbReference type="Proteomes" id="UP000228614"/>
    </source>
</evidence>
<dbReference type="FunFam" id="3.40.1450.10:FF:000002">
    <property type="entry name" value="2,3-bisphosphoglycerate-independent phosphoglycerate mutase"/>
    <property type="match status" value="1"/>
</dbReference>
<comment type="catalytic activity">
    <reaction evidence="1 9">
        <text>(2R)-2-phosphoglycerate = (2R)-3-phosphoglycerate</text>
        <dbReference type="Rhea" id="RHEA:15901"/>
        <dbReference type="ChEBI" id="CHEBI:58272"/>
        <dbReference type="ChEBI" id="CHEBI:58289"/>
        <dbReference type="EC" id="5.4.2.12"/>
    </reaction>
</comment>
<evidence type="ECO:0000256" key="13">
    <source>
        <dbReference type="PIRSR" id="PIRSR001492-3"/>
    </source>
</evidence>
<organism evidence="16 17">
    <name type="scientific">Candidatus Falkowbacteria bacterium CG10_big_fil_rev_8_21_14_0_10_37_6</name>
    <dbReference type="NCBI Taxonomy" id="1974563"/>
    <lineage>
        <taxon>Bacteria</taxon>
        <taxon>Candidatus Falkowiibacteriota</taxon>
    </lineage>
</organism>
<feature type="binding site" evidence="9 12">
    <location>
        <position position="195"/>
    </location>
    <ligand>
        <name>substrate</name>
    </ligand>
</feature>
<dbReference type="InterPro" id="IPR005995">
    <property type="entry name" value="Pgm_bpd_ind"/>
</dbReference>
<comment type="similarity">
    <text evidence="4 9">Belongs to the BPG-independent phosphoglycerate mutase family.</text>
</comment>